<dbReference type="InterPro" id="IPR050140">
    <property type="entry name" value="SRY-related_HMG-box_TF-like"/>
</dbReference>
<accession>A0ABN7UX12</accession>
<evidence type="ECO:0000313" key="7">
    <source>
        <dbReference type="Proteomes" id="UP000789901"/>
    </source>
</evidence>
<dbReference type="PROSITE" id="PS50118">
    <property type="entry name" value="HMG_BOX_2"/>
    <property type="match status" value="1"/>
</dbReference>
<keyword evidence="7" id="KW-1185">Reference proteome</keyword>
<keyword evidence="3" id="KW-0539">Nucleus</keyword>
<evidence type="ECO:0000256" key="4">
    <source>
        <dbReference type="SAM" id="MobiDB-lite"/>
    </source>
</evidence>
<name>A0ABN7UX12_GIGMA</name>
<reference evidence="6 7" key="1">
    <citation type="submission" date="2021-06" db="EMBL/GenBank/DDBJ databases">
        <authorList>
            <person name="Kallberg Y."/>
            <person name="Tangrot J."/>
            <person name="Rosling A."/>
        </authorList>
    </citation>
    <scope>NUCLEOTIDE SEQUENCE [LARGE SCALE GENOMIC DNA]</scope>
    <source>
        <strain evidence="6 7">120-4 pot B 10/14</strain>
    </source>
</reference>
<keyword evidence="2" id="KW-0804">Transcription</keyword>
<protein>
    <submittedName>
        <fullName evidence="6">31044_t:CDS:1</fullName>
    </submittedName>
</protein>
<dbReference type="Gene3D" id="1.10.30.10">
    <property type="entry name" value="High mobility group box domain"/>
    <property type="match status" value="1"/>
</dbReference>
<dbReference type="SMART" id="SM00398">
    <property type="entry name" value="HMG"/>
    <property type="match status" value="1"/>
</dbReference>
<sequence>MSSEGEIQQHSFNVSLLKSFNANSFNEFFSCSLPYELTIEIEELVSPPKNSRKAAKFRKDPSSSPPRPQNAFLLFRRDFYARLKLNQIKISNGDVSRLASEEWKKLPNEVLRFFGVLEKLAKDRHKQVYPGYKYSPKKCCGKKSESRGNGRQKNNELASEPFLTKIVNDVNHFSDAISFHIENSNNTLIEQEIIDFSEYIYYDPEI</sequence>
<evidence type="ECO:0000313" key="6">
    <source>
        <dbReference type="EMBL" id="CAG8694032.1"/>
    </source>
</evidence>
<dbReference type="PANTHER" id="PTHR10270:SF161">
    <property type="entry name" value="SEX-DETERMINING REGION Y PROTEIN"/>
    <property type="match status" value="1"/>
</dbReference>
<dbReference type="SUPFAM" id="SSF47095">
    <property type="entry name" value="HMG-box"/>
    <property type="match status" value="1"/>
</dbReference>
<evidence type="ECO:0000256" key="2">
    <source>
        <dbReference type="ARBA" id="ARBA00023163"/>
    </source>
</evidence>
<dbReference type="PANTHER" id="PTHR10270">
    <property type="entry name" value="SOX TRANSCRIPTION FACTOR"/>
    <property type="match status" value="1"/>
</dbReference>
<dbReference type="Proteomes" id="UP000789901">
    <property type="component" value="Unassembled WGS sequence"/>
</dbReference>
<proteinExistence type="predicted"/>
<comment type="caution">
    <text evidence="6">The sequence shown here is derived from an EMBL/GenBank/DDBJ whole genome shotgun (WGS) entry which is preliminary data.</text>
</comment>
<dbReference type="EMBL" id="CAJVQB010006923">
    <property type="protein sequence ID" value="CAG8694032.1"/>
    <property type="molecule type" value="Genomic_DNA"/>
</dbReference>
<dbReference type="CDD" id="cd01389">
    <property type="entry name" value="HMG-box_ROX1-like"/>
    <property type="match status" value="1"/>
</dbReference>
<feature type="DNA-binding region" description="HMG box" evidence="3">
    <location>
        <begin position="65"/>
        <end position="133"/>
    </location>
</feature>
<evidence type="ECO:0000256" key="1">
    <source>
        <dbReference type="ARBA" id="ARBA00023125"/>
    </source>
</evidence>
<evidence type="ECO:0000259" key="5">
    <source>
        <dbReference type="PROSITE" id="PS50118"/>
    </source>
</evidence>
<dbReference type="InterPro" id="IPR036910">
    <property type="entry name" value="HMG_box_dom_sf"/>
</dbReference>
<feature type="region of interest" description="Disordered" evidence="4">
    <location>
        <begin position="50"/>
        <end position="69"/>
    </location>
</feature>
<feature type="domain" description="HMG box" evidence="5">
    <location>
        <begin position="65"/>
        <end position="133"/>
    </location>
</feature>
<gene>
    <name evidence="6" type="ORF">GMARGA_LOCUS11696</name>
</gene>
<organism evidence="6 7">
    <name type="scientific">Gigaspora margarita</name>
    <dbReference type="NCBI Taxonomy" id="4874"/>
    <lineage>
        <taxon>Eukaryota</taxon>
        <taxon>Fungi</taxon>
        <taxon>Fungi incertae sedis</taxon>
        <taxon>Mucoromycota</taxon>
        <taxon>Glomeromycotina</taxon>
        <taxon>Glomeromycetes</taxon>
        <taxon>Diversisporales</taxon>
        <taxon>Gigasporaceae</taxon>
        <taxon>Gigaspora</taxon>
    </lineage>
</organism>
<evidence type="ECO:0000256" key="3">
    <source>
        <dbReference type="PROSITE-ProRule" id="PRU00267"/>
    </source>
</evidence>
<dbReference type="Pfam" id="PF00505">
    <property type="entry name" value="HMG_box"/>
    <property type="match status" value="1"/>
</dbReference>
<keyword evidence="1 3" id="KW-0238">DNA-binding</keyword>
<dbReference type="InterPro" id="IPR009071">
    <property type="entry name" value="HMG_box_dom"/>
</dbReference>